<dbReference type="RefSeq" id="WP_096497647.1">
    <property type="nucleotide sequence ID" value="NZ_CP023445.1"/>
</dbReference>
<organism evidence="1 2">
    <name type="scientific">Actinosynnema pretiosum</name>
    <dbReference type="NCBI Taxonomy" id="42197"/>
    <lineage>
        <taxon>Bacteria</taxon>
        <taxon>Bacillati</taxon>
        <taxon>Actinomycetota</taxon>
        <taxon>Actinomycetes</taxon>
        <taxon>Pseudonocardiales</taxon>
        <taxon>Pseudonocardiaceae</taxon>
        <taxon>Actinosynnema</taxon>
    </lineage>
</organism>
<dbReference type="EMBL" id="CP023445">
    <property type="protein sequence ID" value="ATE58024.1"/>
    <property type="molecule type" value="Genomic_DNA"/>
</dbReference>
<keyword evidence="2" id="KW-1185">Reference proteome</keyword>
<accession>A0A290ZGB5</accession>
<proteinExistence type="predicted"/>
<dbReference type="Proteomes" id="UP000218505">
    <property type="component" value="Chromosome"/>
</dbReference>
<dbReference type="KEGG" id="apre:CNX65_06360"/>
<dbReference type="AlphaFoldDB" id="A0A290ZGB5"/>
<sequence>MGLWDRLFGSGAPEGFTGALEPEEHVAASARSGDGWLVATPLGLWLPEQPPRRVGWHLVSKATWDGKALTVTEAVEDEVVTAETGGTAVLLRDLRPVRYAVERPGKLTDQVHQRVTQAIRQRRRDNVVGAWFLLRKIPGRDGAVLHVRADAGAAPDRVRAAAVEQVTALATGTAHWDPA</sequence>
<reference evidence="1" key="1">
    <citation type="submission" date="2017-09" db="EMBL/GenBank/DDBJ databases">
        <title>Complete Genome Sequence of ansamitocin-producing Bacterium Actinosynnema pretiosum X47.</title>
        <authorList>
            <person name="Cao G."/>
            <person name="Zong G."/>
            <person name="Zhong C."/>
            <person name="Fu J."/>
        </authorList>
    </citation>
    <scope>NUCLEOTIDE SEQUENCE [LARGE SCALE GENOMIC DNA]</scope>
    <source>
        <strain evidence="1">X47</strain>
    </source>
</reference>
<name>A0A290ZGB5_9PSEU</name>
<evidence type="ECO:0000313" key="1">
    <source>
        <dbReference type="EMBL" id="ATE58024.1"/>
    </source>
</evidence>
<evidence type="ECO:0000313" key="2">
    <source>
        <dbReference type="Proteomes" id="UP000218505"/>
    </source>
</evidence>
<protein>
    <submittedName>
        <fullName evidence="1">Uncharacterized protein</fullName>
    </submittedName>
</protein>
<gene>
    <name evidence="1" type="ORF">CNX65_06360</name>
</gene>